<dbReference type="GO" id="GO:0000062">
    <property type="term" value="F:fatty-acyl-CoA binding"/>
    <property type="evidence" value="ECO:0007669"/>
    <property type="project" value="TreeGrafter"/>
</dbReference>
<dbReference type="PROSITE" id="PS50088">
    <property type="entry name" value="ANK_REPEAT"/>
    <property type="match status" value="1"/>
</dbReference>
<sequence length="1303" mass="147687">MEELNQFLNSVEASARKILKHQNKKQQELIARDRVALARGGKHDVKYQITGSTDPSVSRDELRATYGASGSSLIIRAPSPLQHPPDSPGGRRSEHVSETQHQQNEDDKYLPRLPQQSWGGNEPMRGSASTGTLLPAILDKKQQQKDALEAAKKTNRDKRASTKILDSPLYKSLSKVKSEQGFASSSSPQAIKKAIHDVDNVNILLKKMGLRESSSPSRRPDHAVERRMCNACWARPNKLTGCEHHRKVVPTNHDSHDAAAIVRSLELQGPKSWLSGDLFVKYRSESDREALWNAYLQLKEDEKRREQEQEEQELLLLQGLSSSPDLRKQPQELKVIPIITRHPICAKFFTQTELENLRTQAETRKRNQSKAFIFDVNHIWLTNLDHFNTRMLKQKRSLQRQQIRQSEAVGDDEWDPHSDADGEDESFEHNALADRRDEAAIQQGYSQIQSISTTRALQNAIFPEFDPSQSSFSIHRQSSLVSSALNDGKTQQQHPRRRDRKRAALTFHPLSLLVCGRWQQDAQPNLLETVPGVAIMGSAHILWWQYPHDEKDEHGKPIEFTKPVTMYARDTTLSSSNAILVSLVVALDAPVLSQFWFAWHIGSKMPPAPIPAADPGLSHVPCRVSPCIWSLVNTKLQSRIDSLMPCTIVLLNDVAWAEDHVRDLDDPYGHRRVWSEMNPDSFRQWWLVANSLEPNFDVDPQECSVQIAQPNATGVCGRFCWHSVDAVDQSLCRRWLERDYVYIVQNRRPNGSNDSMYFIVSMAHEAMLDVRAAKLSAYLAMIDERRRKKEYEAKLIEIEQKLEVGRLVLEAKRLEQKRIEQELEAAVAVKKQHESGAAHSRRDTGVLQEWEARMKCSIVKEEQGDWQLREITADDSQVVFYHSLNQHLPPIRRFSWDRPEAWQDRLVSEKDDEFGGDGDDGGNVTSRSDTSSISSSSSSFSNAHDGSLDAKQRENDETMAQITKALLEDEEFLHTLKEKLGFTALESTVNEQATRNVHMSKSKRNSANHNGDDEEEADQLDWNDQMMMLTEESDHAKASFMVTKMAKLQLAPHKVQTTPAKPGEGWKRLKVTKLPKNFARSVYSAHTEGPRSPFINQPNNATPVGMIDPAESSLYETPEFIPELRAHFIPRSNADLLEKKAIWAEYERSKPKMVNGTAVQSRNAGAPLASLEELLERDPAEAQMSMDDLVNKAILCARNNNLEGLENALDSGADPNSRDNYGNTLFILVCQQGNKRLAKFLLRRRADMNLQNMNGNTGLHYLYEYKHKELAEYLKTKGAIDTIQNASGLTCYEGLSTEKLDQL</sequence>
<protein>
    <submittedName>
        <fullName evidence="5">Uncharacterized protein</fullName>
    </submittedName>
</protein>
<dbReference type="InParanoid" id="K3WNJ9"/>
<reference evidence="6" key="1">
    <citation type="journal article" date="2010" name="Genome Biol.">
        <title>Genome sequence of the necrotrophic plant pathogen Pythium ultimum reveals original pathogenicity mechanisms and effector repertoire.</title>
        <authorList>
            <person name="Levesque C.A."/>
            <person name="Brouwer H."/>
            <person name="Cano L."/>
            <person name="Hamilton J.P."/>
            <person name="Holt C."/>
            <person name="Huitema E."/>
            <person name="Raffaele S."/>
            <person name="Robideau G.P."/>
            <person name="Thines M."/>
            <person name="Win J."/>
            <person name="Zerillo M.M."/>
            <person name="Beakes G.W."/>
            <person name="Boore J.L."/>
            <person name="Busam D."/>
            <person name="Dumas B."/>
            <person name="Ferriera S."/>
            <person name="Fuerstenberg S.I."/>
            <person name="Gachon C.M."/>
            <person name="Gaulin E."/>
            <person name="Govers F."/>
            <person name="Grenville-Briggs L."/>
            <person name="Horner N."/>
            <person name="Hostetler J."/>
            <person name="Jiang R.H."/>
            <person name="Johnson J."/>
            <person name="Krajaejun T."/>
            <person name="Lin H."/>
            <person name="Meijer H.J."/>
            <person name="Moore B."/>
            <person name="Morris P."/>
            <person name="Phuntmart V."/>
            <person name="Puiu D."/>
            <person name="Shetty J."/>
            <person name="Stajich J.E."/>
            <person name="Tripathy S."/>
            <person name="Wawra S."/>
            <person name="van West P."/>
            <person name="Whitty B.R."/>
            <person name="Coutinho P.M."/>
            <person name="Henrissat B."/>
            <person name="Martin F."/>
            <person name="Thomas P.D."/>
            <person name="Tyler B.M."/>
            <person name="De Vries R.P."/>
            <person name="Kamoun S."/>
            <person name="Yandell M."/>
            <person name="Tisserat N."/>
            <person name="Buell C.R."/>
        </authorList>
    </citation>
    <scope>NUCLEOTIDE SEQUENCE</scope>
    <source>
        <strain evidence="6">DAOM:BR144</strain>
    </source>
</reference>
<dbReference type="EMBL" id="GL376604">
    <property type="status" value="NOT_ANNOTATED_CDS"/>
    <property type="molecule type" value="Genomic_DNA"/>
</dbReference>
<evidence type="ECO:0000256" key="3">
    <source>
        <dbReference type="SAM" id="Coils"/>
    </source>
</evidence>
<feature type="compositionally biased region" description="Basic and acidic residues" evidence="4">
    <location>
        <begin position="89"/>
        <end position="110"/>
    </location>
</feature>
<dbReference type="OMA" id="MCNACWA"/>
<feature type="region of interest" description="Disordered" evidence="4">
    <location>
        <begin position="71"/>
        <end position="130"/>
    </location>
</feature>
<dbReference type="VEuPathDB" id="FungiDB:PYU1_G006529"/>
<reference evidence="5" key="3">
    <citation type="submission" date="2015-02" db="UniProtKB">
        <authorList>
            <consortium name="EnsemblProtists"/>
        </authorList>
    </citation>
    <scope>IDENTIFICATION</scope>
    <source>
        <strain evidence="5">DAOM BR144</strain>
    </source>
</reference>
<dbReference type="PANTHER" id="PTHR24119">
    <property type="entry name" value="ACYL-COA-BINDING DOMAIN-CONTAINING PROTEIN 6"/>
    <property type="match status" value="1"/>
</dbReference>
<dbReference type="PANTHER" id="PTHR24119:SF0">
    <property type="entry name" value="ACYL-COA-BINDING DOMAIN-CONTAINING PROTEIN 6"/>
    <property type="match status" value="1"/>
</dbReference>
<evidence type="ECO:0000256" key="1">
    <source>
        <dbReference type="ARBA" id="ARBA00023121"/>
    </source>
</evidence>
<evidence type="ECO:0000313" key="6">
    <source>
        <dbReference type="Proteomes" id="UP000019132"/>
    </source>
</evidence>
<proteinExistence type="predicted"/>
<dbReference type="Gene3D" id="1.25.40.20">
    <property type="entry name" value="Ankyrin repeat-containing domain"/>
    <property type="match status" value="1"/>
</dbReference>
<dbReference type="InterPro" id="IPR036770">
    <property type="entry name" value="Ankyrin_rpt-contain_sf"/>
</dbReference>
<dbReference type="EnsemblProtists" id="PYU1_T006541">
    <property type="protein sequence ID" value="PYU1_T006541"/>
    <property type="gene ID" value="PYU1_G006529"/>
</dbReference>
<dbReference type="STRING" id="431595.K3WNJ9"/>
<name>K3WNJ9_GLOUD</name>
<evidence type="ECO:0000313" key="5">
    <source>
        <dbReference type="EnsemblProtists" id="PYU1_T006541"/>
    </source>
</evidence>
<feature type="region of interest" description="Disordered" evidence="4">
    <location>
        <begin position="398"/>
        <end position="427"/>
    </location>
</feature>
<feature type="compositionally biased region" description="Basic and acidic residues" evidence="4">
    <location>
        <begin position="144"/>
        <end position="160"/>
    </location>
</feature>
<feature type="coiled-coil region" evidence="3">
    <location>
        <begin position="781"/>
        <end position="831"/>
    </location>
</feature>
<feature type="compositionally biased region" description="Basic and acidic residues" evidence="4">
    <location>
        <begin position="946"/>
        <end position="955"/>
    </location>
</feature>
<keyword evidence="2" id="KW-0040">ANK repeat</keyword>
<dbReference type="eggNOG" id="KOG2319">
    <property type="taxonomic scope" value="Eukaryota"/>
</dbReference>
<feature type="compositionally biased region" description="Low complexity" evidence="4">
    <location>
        <begin position="926"/>
        <end position="941"/>
    </location>
</feature>
<dbReference type="Proteomes" id="UP000019132">
    <property type="component" value="Unassembled WGS sequence"/>
</dbReference>
<dbReference type="InterPro" id="IPR002110">
    <property type="entry name" value="Ankyrin_rpt"/>
</dbReference>
<keyword evidence="6" id="KW-1185">Reference proteome</keyword>
<feature type="repeat" description="ANK" evidence="2">
    <location>
        <begin position="1221"/>
        <end position="1253"/>
    </location>
</feature>
<keyword evidence="1" id="KW-0446">Lipid-binding</keyword>
<evidence type="ECO:0000256" key="4">
    <source>
        <dbReference type="SAM" id="MobiDB-lite"/>
    </source>
</evidence>
<feature type="region of interest" description="Disordered" evidence="4">
    <location>
        <begin position="993"/>
        <end position="1016"/>
    </location>
</feature>
<dbReference type="HOGENOM" id="CLU_003332_0_0_1"/>
<dbReference type="SUPFAM" id="SSF48403">
    <property type="entry name" value="Ankyrin repeat"/>
    <property type="match status" value="1"/>
</dbReference>
<dbReference type="SMART" id="SM00248">
    <property type="entry name" value="ANK"/>
    <property type="match status" value="3"/>
</dbReference>
<feature type="region of interest" description="Disordered" evidence="4">
    <location>
        <begin position="144"/>
        <end position="163"/>
    </location>
</feature>
<feature type="region of interest" description="Disordered" evidence="4">
    <location>
        <begin position="908"/>
        <end position="955"/>
    </location>
</feature>
<organism evidence="5 6">
    <name type="scientific">Globisporangium ultimum (strain ATCC 200006 / CBS 805.95 / DAOM BR144)</name>
    <name type="common">Pythium ultimum</name>
    <dbReference type="NCBI Taxonomy" id="431595"/>
    <lineage>
        <taxon>Eukaryota</taxon>
        <taxon>Sar</taxon>
        <taxon>Stramenopiles</taxon>
        <taxon>Oomycota</taxon>
        <taxon>Peronosporomycetes</taxon>
        <taxon>Pythiales</taxon>
        <taxon>Pythiaceae</taxon>
        <taxon>Globisporangium</taxon>
    </lineage>
</organism>
<reference evidence="6" key="2">
    <citation type="submission" date="2010-04" db="EMBL/GenBank/DDBJ databases">
        <authorList>
            <person name="Buell R."/>
            <person name="Hamilton J."/>
            <person name="Hostetler J."/>
        </authorList>
    </citation>
    <scope>NUCLEOTIDE SEQUENCE [LARGE SCALE GENOMIC DNA]</scope>
    <source>
        <strain evidence="6">DAOM:BR144</strain>
    </source>
</reference>
<dbReference type="Pfam" id="PF12796">
    <property type="entry name" value="Ank_2"/>
    <property type="match status" value="1"/>
</dbReference>
<accession>K3WNJ9</accession>
<evidence type="ECO:0000256" key="2">
    <source>
        <dbReference type="PROSITE-ProRule" id="PRU00023"/>
    </source>
</evidence>
<feature type="compositionally biased region" description="Acidic residues" evidence="4">
    <location>
        <begin position="910"/>
        <end position="920"/>
    </location>
</feature>
<keyword evidence="3" id="KW-0175">Coiled coil</keyword>